<name>A0A1Y2B7H8_9FUNG</name>
<evidence type="ECO:0000313" key="4">
    <source>
        <dbReference type="Proteomes" id="UP000193642"/>
    </source>
</evidence>
<reference evidence="3 4" key="1">
    <citation type="submission" date="2016-07" db="EMBL/GenBank/DDBJ databases">
        <title>Pervasive Adenine N6-methylation of Active Genes in Fungi.</title>
        <authorList>
            <consortium name="DOE Joint Genome Institute"/>
            <person name="Mondo S.J."/>
            <person name="Dannebaum R.O."/>
            <person name="Kuo R.C."/>
            <person name="Labutti K."/>
            <person name="Haridas S."/>
            <person name="Kuo A."/>
            <person name="Salamov A."/>
            <person name="Ahrendt S.R."/>
            <person name="Lipzen A."/>
            <person name="Sullivan W."/>
            <person name="Andreopoulos W.B."/>
            <person name="Clum A."/>
            <person name="Lindquist E."/>
            <person name="Daum C."/>
            <person name="Ramamoorthy G.K."/>
            <person name="Gryganskyi A."/>
            <person name="Culley D."/>
            <person name="Magnuson J.K."/>
            <person name="James T.Y."/>
            <person name="O'Malley M.A."/>
            <person name="Stajich J.E."/>
            <person name="Spatafora J.W."/>
            <person name="Visel A."/>
            <person name="Grigoriev I.V."/>
        </authorList>
    </citation>
    <scope>NUCLEOTIDE SEQUENCE [LARGE SCALE GENOMIC DNA]</scope>
    <source>
        <strain evidence="3 4">JEL800</strain>
    </source>
</reference>
<feature type="compositionally biased region" description="Polar residues" evidence="2">
    <location>
        <begin position="174"/>
        <end position="193"/>
    </location>
</feature>
<protein>
    <submittedName>
        <fullName evidence="3">Uncharacterized protein</fullName>
    </submittedName>
</protein>
<evidence type="ECO:0000313" key="3">
    <source>
        <dbReference type="EMBL" id="ORY30500.1"/>
    </source>
</evidence>
<feature type="region of interest" description="Disordered" evidence="2">
    <location>
        <begin position="1"/>
        <end position="201"/>
    </location>
</feature>
<keyword evidence="4" id="KW-1185">Reference proteome</keyword>
<dbReference type="EMBL" id="MCGO01000082">
    <property type="protein sequence ID" value="ORY30500.1"/>
    <property type="molecule type" value="Genomic_DNA"/>
</dbReference>
<organism evidence="3 4">
    <name type="scientific">Rhizoclosmatium globosum</name>
    <dbReference type="NCBI Taxonomy" id="329046"/>
    <lineage>
        <taxon>Eukaryota</taxon>
        <taxon>Fungi</taxon>
        <taxon>Fungi incertae sedis</taxon>
        <taxon>Chytridiomycota</taxon>
        <taxon>Chytridiomycota incertae sedis</taxon>
        <taxon>Chytridiomycetes</taxon>
        <taxon>Chytridiales</taxon>
        <taxon>Chytriomycetaceae</taxon>
        <taxon>Rhizoclosmatium</taxon>
    </lineage>
</organism>
<dbReference type="OrthoDB" id="2153898at2759"/>
<feature type="coiled-coil region" evidence="1">
    <location>
        <begin position="703"/>
        <end position="730"/>
    </location>
</feature>
<feature type="compositionally biased region" description="Low complexity" evidence="2">
    <location>
        <begin position="1"/>
        <end position="95"/>
    </location>
</feature>
<keyword evidence="1" id="KW-0175">Coiled coil</keyword>
<evidence type="ECO:0000256" key="2">
    <source>
        <dbReference type="SAM" id="MobiDB-lite"/>
    </source>
</evidence>
<evidence type="ECO:0000256" key="1">
    <source>
        <dbReference type="SAM" id="Coils"/>
    </source>
</evidence>
<comment type="caution">
    <text evidence="3">The sequence shown here is derived from an EMBL/GenBank/DDBJ whole genome shotgun (WGS) entry which is preliminary data.</text>
</comment>
<feature type="compositionally biased region" description="Low complexity" evidence="2">
    <location>
        <begin position="114"/>
        <end position="151"/>
    </location>
</feature>
<feature type="compositionally biased region" description="Low complexity" evidence="2">
    <location>
        <begin position="160"/>
        <end position="173"/>
    </location>
</feature>
<feature type="coiled-coil region" evidence="1">
    <location>
        <begin position="756"/>
        <end position="797"/>
    </location>
</feature>
<dbReference type="PANTHER" id="PTHR48125:SF12">
    <property type="entry name" value="AT HOOK TRANSCRIPTION FACTOR FAMILY-RELATED"/>
    <property type="match status" value="1"/>
</dbReference>
<feature type="coiled-coil region" evidence="1">
    <location>
        <begin position="247"/>
        <end position="335"/>
    </location>
</feature>
<dbReference type="PANTHER" id="PTHR48125">
    <property type="entry name" value="LP07818P1"/>
    <property type="match status" value="1"/>
</dbReference>
<dbReference type="AlphaFoldDB" id="A0A1Y2B7H8"/>
<feature type="coiled-coil region" evidence="1">
    <location>
        <begin position="378"/>
        <end position="405"/>
    </location>
</feature>
<accession>A0A1Y2B7H8</accession>
<proteinExistence type="predicted"/>
<gene>
    <name evidence="3" type="ORF">BCR33DRAFT_744917</name>
</gene>
<dbReference type="Proteomes" id="UP000193642">
    <property type="component" value="Unassembled WGS sequence"/>
</dbReference>
<sequence length="913" mass="98999">MKAASTTPTTTKPRSTTTTTSASSSSVSATPRVSSRPSATATASSTTTASTSSTTASKRTSSGTTPVSKPATKAASSTTTPSSSSPSSTSSSATPVRPSLTRKSTVPSTLAPFRTLSTPVSSSSSSSSSSTKTTTLRKPPSPAPSSSSPRNSPLPPNPIPQQQQQQQQPQRPSTSDAETNTDPIQSTESQVPSFEQKDSSDAADLKAQLTVLEAALDARDIEVLTLQNELDHFRAEASQKQNSFASELNTESVFDKLENENQALQRQLAVLRKEKEESVEAMREEMELMAKRIRSESSESTSNHESEVAVLNQTIAAQTKQLQAVLQEITQLKESNHAKDIEIARSTREYMALQNGISKAAMLESAKGDELQFARESIEAGRVRIHELETKVAELESMVAAASREFVEYGEERAALLAEIEIGQDAIEKVGVLNASLESAKQAFEAEKAAAVRMATVILENEKAEIKKELDQLRVAHEQELQFSELLKQAGASDSSQDFASAEALAAVAAASTEIEDLKAQLKEMHEVLLKAQEEHKSQITVFTQEKCSLLNQIEEGKQAIQQVKDLTANLESLQQSLDIVQSTSAEKAMNLETEKSALLIQLSQLRTDYEETSQSLTLLQQQLTETASKSSSTSPQTISPETTSTIHLLEKELSDTKTHLQTLQDRLTYTLTTLSDRDTQYAAMEAQYTASVSISYTYMNTIQQLNTKIQALEHDLQEQKERAGELNLAFVQMMESRSVAVNDEVAANSFAREQQAAAQQELAVTRREVVRLEGEVDRLSRELDGAYRHVEVLEQNVSGSGLLLQEEEGRVLKMKAQVGALVSLLMRKREAAAAGVSVESAYEKAAFEKLVADPEIQKLAVDYHAQSKVAAQQLASEYQAKAAAAAASASKAIATSPLFGVSQLRIVNDDEL</sequence>
<feature type="coiled-coil region" evidence="1">
    <location>
        <begin position="456"/>
        <end position="623"/>
    </location>
</feature>